<proteinExistence type="predicted"/>
<dbReference type="RefSeq" id="WP_368381436.1">
    <property type="nucleotide sequence ID" value="NZ_JBFRYA010000007.1"/>
</dbReference>
<organism evidence="2 3">
    <name type="scientific">Zhongshania guokunii</name>
    <dbReference type="NCBI Taxonomy" id="641783"/>
    <lineage>
        <taxon>Bacteria</taxon>
        <taxon>Pseudomonadati</taxon>
        <taxon>Pseudomonadota</taxon>
        <taxon>Gammaproteobacteria</taxon>
        <taxon>Cellvibrionales</taxon>
        <taxon>Spongiibacteraceae</taxon>
        <taxon>Zhongshania</taxon>
    </lineage>
</organism>
<feature type="domain" description="Flagellar hook-length control protein-like C-terminal" evidence="1">
    <location>
        <begin position="353"/>
        <end position="427"/>
    </location>
</feature>
<reference evidence="2 3" key="1">
    <citation type="journal article" date="2011" name="Int. J. Syst. Evol. Microbiol.">
        <title>Zhongshania antarctica gen. nov., sp. nov. and Zhongshania guokunii sp. nov., gammaproteobacteria respectively isolated from coastal attached (fast) ice and surface seawater of the Antarctic.</title>
        <authorList>
            <person name="Li H.J."/>
            <person name="Zhang X.Y."/>
            <person name="Chen C.X."/>
            <person name="Zhang Y.J."/>
            <person name="Gao Z.M."/>
            <person name="Yu Y."/>
            <person name="Chen X.L."/>
            <person name="Chen B."/>
            <person name="Zhang Y.Z."/>
        </authorList>
    </citation>
    <scope>NUCLEOTIDE SEQUENCE [LARGE SCALE GENOMIC DNA]</scope>
    <source>
        <strain evidence="2 3">ZS6-22T</strain>
    </source>
</reference>
<dbReference type="Pfam" id="PF02120">
    <property type="entry name" value="Flg_hook"/>
    <property type="match status" value="1"/>
</dbReference>
<dbReference type="Gene3D" id="3.30.750.140">
    <property type="match status" value="1"/>
</dbReference>
<keyword evidence="3" id="KW-1185">Reference proteome</keyword>
<evidence type="ECO:0000313" key="2">
    <source>
        <dbReference type="EMBL" id="MEX1669164.1"/>
    </source>
</evidence>
<keyword evidence="2" id="KW-0969">Cilium</keyword>
<evidence type="ECO:0000313" key="3">
    <source>
        <dbReference type="Proteomes" id="UP001557485"/>
    </source>
</evidence>
<gene>
    <name evidence="2" type="ORF">AB4876_09585</name>
</gene>
<sequence length="444" mass="48068">MVIINPSNATQPAAFNRPAGPAPILPTDKVLNAVVMGQRAEHLYELASGNLRLMAESQTALRRGEQLLLQVTGKDSQQRPTLQVLGGANTAAITPLLKTMIPQQQSINHLLASSAQLSTATAPPQLKAISQAIMDILPLRQQVSDPTGLREAIAQSGFFMENQLAAGTAPPGDLKSALLRMAQRLENLRLSSAAKPAVTTGEHKKLLQDYSELARSSGAKPASAGAELATALLNNSGKPATSLSTSYGQMPKPSDLPGELRAQGRLAAELPDIKIGQEAALKQLLQEARGAIARLESHQLLHLQQKDPQQAQYIIELPVRNDDGVDVWQMQLQWQAARDHPEENEQHKSDESDENLRRWLINLNFDLPGLGPINARVQQQGSTLAITFNSEHSKTHELIAARQHELNLRLEEQGITATEIQSHTGISNAANSPLSNQSLLEDQA</sequence>
<keyword evidence="2" id="KW-0966">Cell projection</keyword>
<dbReference type="InterPro" id="IPR021136">
    <property type="entry name" value="Flagellar_hook_control-like_C"/>
</dbReference>
<evidence type="ECO:0000259" key="1">
    <source>
        <dbReference type="Pfam" id="PF02120"/>
    </source>
</evidence>
<comment type="caution">
    <text evidence="2">The sequence shown here is derived from an EMBL/GenBank/DDBJ whole genome shotgun (WGS) entry which is preliminary data.</text>
</comment>
<dbReference type="Proteomes" id="UP001557485">
    <property type="component" value="Unassembled WGS sequence"/>
</dbReference>
<keyword evidence="2" id="KW-0282">Flagellum</keyword>
<accession>A0ABV3U6K3</accession>
<dbReference type="EMBL" id="JBFRYA010000007">
    <property type="protein sequence ID" value="MEX1669164.1"/>
    <property type="molecule type" value="Genomic_DNA"/>
</dbReference>
<name>A0ABV3U6K3_9GAMM</name>
<protein>
    <submittedName>
        <fullName evidence="2">Flagellar hook-length control protein FliK</fullName>
    </submittedName>
</protein>
<dbReference type="InterPro" id="IPR038610">
    <property type="entry name" value="FliK-like_C_sf"/>
</dbReference>